<sequence>MNALVNYVPATTRAVLKRFGGEISVQVGRQHVVVSAHEMPGEVEWRVDLLTWYAKRLVLHSVRLAPQARIALLAHARAVLESENGLHPLEAQAAVDSANRILERLGSPGVSGPPEAFIRMDACLANEWDALERRYRRILAAGR</sequence>
<evidence type="ECO:0000313" key="1">
    <source>
        <dbReference type="EMBL" id="AQV95661.1"/>
    </source>
</evidence>
<evidence type="ECO:0000313" key="2">
    <source>
        <dbReference type="Proteomes" id="UP000189627"/>
    </source>
</evidence>
<dbReference type="Proteomes" id="UP000189627">
    <property type="component" value="Chromosome 1"/>
</dbReference>
<proteinExistence type="predicted"/>
<dbReference type="OrthoDB" id="9112593at2"/>
<name>A0A1U9UTU7_CUPNE</name>
<dbReference type="AlphaFoldDB" id="A0A1U9UTU7"/>
<organism evidence="1 2">
    <name type="scientific">Cupriavidus necator</name>
    <name type="common">Alcaligenes eutrophus</name>
    <name type="synonym">Ralstonia eutropha</name>
    <dbReference type="NCBI Taxonomy" id="106590"/>
    <lineage>
        <taxon>Bacteria</taxon>
        <taxon>Pseudomonadati</taxon>
        <taxon>Pseudomonadota</taxon>
        <taxon>Betaproteobacteria</taxon>
        <taxon>Burkholderiales</taxon>
        <taxon>Burkholderiaceae</taxon>
        <taxon>Cupriavidus</taxon>
    </lineage>
</organism>
<dbReference type="EMBL" id="CP017757">
    <property type="protein sequence ID" value="AQV95661.1"/>
    <property type="molecule type" value="Genomic_DNA"/>
</dbReference>
<protein>
    <submittedName>
        <fullName evidence="1">Uncharacterized protein</fullName>
    </submittedName>
</protein>
<accession>A0A1U9UTU7</accession>
<dbReference type="KEGG" id="cuh:BJN34_17410"/>
<gene>
    <name evidence="1" type="ORF">BJN34_17410</name>
</gene>
<reference evidence="2" key="1">
    <citation type="submission" date="2017-02" db="EMBL/GenBank/DDBJ databases">
        <title>Complete genome sequence of Cupriavidus necator strain NH9, a 3-chlorobenzoate degrader.</title>
        <authorList>
            <person name="Moriuchi R."/>
            <person name="Dohra H."/>
            <person name="Ogawa N."/>
        </authorList>
    </citation>
    <scope>NUCLEOTIDE SEQUENCE [LARGE SCALE GENOMIC DNA]</scope>
    <source>
        <strain evidence="2">NH9</strain>
    </source>
</reference>
<dbReference type="RefSeq" id="WP_078197953.1">
    <property type="nucleotide sequence ID" value="NZ_CP017757.2"/>
</dbReference>